<dbReference type="AlphaFoldDB" id="A0AA38RLM6"/>
<dbReference type="InterPro" id="IPR018368">
    <property type="entry name" value="ClpA/B_CS1"/>
</dbReference>
<evidence type="ECO:0000256" key="6">
    <source>
        <dbReference type="RuleBase" id="RU004432"/>
    </source>
</evidence>
<name>A0AA38RLM6_9PEZI</name>
<gene>
    <name evidence="10" type="ORF">NKR23_g7412</name>
</gene>
<comment type="similarity">
    <text evidence="1 6">Belongs to the ClpA/ClpB family.</text>
</comment>
<evidence type="ECO:0000256" key="2">
    <source>
        <dbReference type="ARBA" id="ARBA00022737"/>
    </source>
</evidence>
<dbReference type="GO" id="GO:0005524">
    <property type="term" value="F:ATP binding"/>
    <property type="evidence" value="ECO:0007669"/>
    <property type="project" value="UniProtKB-KW"/>
</dbReference>
<feature type="domain" description="Clp ATPase C-terminal" evidence="9">
    <location>
        <begin position="696"/>
        <end position="787"/>
    </location>
</feature>
<keyword evidence="3 6" id="KW-0547">Nucleotide-binding</keyword>
<dbReference type="InterPro" id="IPR027417">
    <property type="entry name" value="P-loop_NTPase"/>
</dbReference>
<dbReference type="InterPro" id="IPR003593">
    <property type="entry name" value="AAA+_ATPase"/>
</dbReference>
<dbReference type="SUPFAM" id="SSF52540">
    <property type="entry name" value="P-loop containing nucleoside triphosphate hydrolases"/>
    <property type="match status" value="2"/>
</dbReference>
<dbReference type="InterPro" id="IPR019489">
    <property type="entry name" value="Clp_ATPase_C"/>
</dbReference>
<evidence type="ECO:0000256" key="7">
    <source>
        <dbReference type="SAM" id="Coils"/>
    </source>
</evidence>
<feature type="domain" description="AAA+ ATPase" evidence="8">
    <location>
        <begin position="518"/>
        <end position="658"/>
    </location>
</feature>
<dbReference type="FunFam" id="3.40.50.300:FF:000120">
    <property type="entry name" value="ATP-dependent chaperone ClpB"/>
    <property type="match status" value="1"/>
</dbReference>
<dbReference type="EMBL" id="JANBVO010000023">
    <property type="protein sequence ID" value="KAJ9142089.1"/>
    <property type="molecule type" value="Genomic_DNA"/>
</dbReference>
<evidence type="ECO:0000313" key="11">
    <source>
        <dbReference type="Proteomes" id="UP001174694"/>
    </source>
</evidence>
<reference evidence="10" key="1">
    <citation type="submission" date="2022-07" db="EMBL/GenBank/DDBJ databases">
        <title>Fungi with potential for degradation of polypropylene.</title>
        <authorList>
            <person name="Gostincar C."/>
        </authorList>
    </citation>
    <scope>NUCLEOTIDE SEQUENCE</scope>
    <source>
        <strain evidence="10">EXF-13308</strain>
    </source>
</reference>
<evidence type="ECO:0000256" key="1">
    <source>
        <dbReference type="ARBA" id="ARBA00008675"/>
    </source>
</evidence>
<keyword evidence="4 6" id="KW-0067">ATP-binding</keyword>
<feature type="domain" description="AAA+ ATPase" evidence="8">
    <location>
        <begin position="120"/>
        <end position="265"/>
    </location>
</feature>
<dbReference type="Proteomes" id="UP001174694">
    <property type="component" value="Unassembled WGS sequence"/>
</dbReference>
<dbReference type="SMART" id="SM00382">
    <property type="entry name" value="AAA"/>
    <property type="match status" value="2"/>
</dbReference>
<dbReference type="Pfam" id="PF00004">
    <property type="entry name" value="AAA"/>
    <property type="match status" value="1"/>
</dbReference>
<keyword evidence="7" id="KW-0175">Coiled coil</keyword>
<evidence type="ECO:0000256" key="4">
    <source>
        <dbReference type="ARBA" id="ARBA00022840"/>
    </source>
</evidence>
<dbReference type="FunFam" id="3.40.50.300:FF:000025">
    <property type="entry name" value="ATP-dependent Clp protease subunit"/>
    <property type="match status" value="1"/>
</dbReference>
<dbReference type="GO" id="GO:0005759">
    <property type="term" value="C:mitochondrial matrix"/>
    <property type="evidence" value="ECO:0007669"/>
    <property type="project" value="TreeGrafter"/>
</dbReference>
<dbReference type="InterPro" id="IPR003959">
    <property type="entry name" value="ATPase_AAA_core"/>
</dbReference>
<accession>A0AA38RLM6</accession>
<keyword evidence="5 6" id="KW-0143">Chaperone</keyword>
<dbReference type="InterPro" id="IPR050130">
    <property type="entry name" value="ClpA_ClpB"/>
</dbReference>
<dbReference type="Gene3D" id="1.10.8.60">
    <property type="match status" value="1"/>
</dbReference>
<dbReference type="SMART" id="SM01086">
    <property type="entry name" value="ClpB_D2-small"/>
    <property type="match status" value="1"/>
</dbReference>
<dbReference type="CDD" id="cd19499">
    <property type="entry name" value="RecA-like_ClpB_Hsp104-like"/>
    <property type="match status" value="1"/>
</dbReference>
<dbReference type="GO" id="GO:0016887">
    <property type="term" value="F:ATP hydrolysis activity"/>
    <property type="evidence" value="ECO:0007669"/>
    <property type="project" value="InterPro"/>
</dbReference>
<proteinExistence type="inferred from homology"/>
<dbReference type="PROSITE" id="PS00871">
    <property type="entry name" value="CLPAB_2"/>
    <property type="match status" value="1"/>
</dbReference>
<keyword evidence="11" id="KW-1185">Reference proteome</keyword>
<evidence type="ECO:0000313" key="10">
    <source>
        <dbReference type="EMBL" id="KAJ9142089.1"/>
    </source>
</evidence>
<dbReference type="PANTHER" id="PTHR11638:SF176">
    <property type="entry name" value="HEAT SHOCK PROTEIN 78, MITOCHONDRIAL"/>
    <property type="match status" value="1"/>
</dbReference>
<dbReference type="FunFam" id="3.40.50.300:FF:000010">
    <property type="entry name" value="Chaperone clpB 1, putative"/>
    <property type="match status" value="1"/>
</dbReference>
<evidence type="ECO:0000256" key="3">
    <source>
        <dbReference type="ARBA" id="ARBA00022741"/>
    </source>
</evidence>
<keyword evidence="10" id="KW-0346">Stress response</keyword>
<evidence type="ECO:0000259" key="9">
    <source>
        <dbReference type="SMART" id="SM01086"/>
    </source>
</evidence>
<dbReference type="InterPro" id="IPR041546">
    <property type="entry name" value="ClpA/ClpB_AAA_lid"/>
</dbReference>
<dbReference type="CDD" id="cd00009">
    <property type="entry name" value="AAA"/>
    <property type="match status" value="1"/>
</dbReference>
<dbReference type="InterPro" id="IPR028299">
    <property type="entry name" value="ClpA/B_CS2"/>
</dbReference>
<protein>
    <submittedName>
        <fullName evidence="10">Heat shock protein 78 (ATPase)</fullName>
    </submittedName>
</protein>
<dbReference type="Pfam" id="PF17871">
    <property type="entry name" value="AAA_lid_9"/>
    <property type="match status" value="1"/>
</dbReference>
<evidence type="ECO:0000259" key="8">
    <source>
        <dbReference type="SMART" id="SM00382"/>
    </source>
</evidence>
<dbReference type="GO" id="GO:0043335">
    <property type="term" value="P:protein unfolding"/>
    <property type="evidence" value="ECO:0007669"/>
    <property type="project" value="TreeGrafter"/>
</dbReference>
<dbReference type="Pfam" id="PF10431">
    <property type="entry name" value="ClpB_D2-small"/>
    <property type="match status" value="1"/>
</dbReference>
<comment type="caution">
    <text evidence="10">The sequence shown here is derived from an EMBL/GenBank/DDBJ whole genome shotgun (WGS) entry which is preliminary data.</text>
</comment>
<feature type="coiled-coil region" evidence="7">
    <location>
        <begin position="333"/>
        <end position="413"/>
    </location>
</feature>
<dbReference type="PROSITE" id="PS00870">
    <property type="entry name" value="CLPAB_1"/>
    <property type="match status" value="1"/>
</dbReference>
<dbReference type="GO" id="GO:0034605">
    <property type="term" value="P:cellular response to heat"/>
    <property type="evidence" value="ECO:0007669"/>
    <property type="project" value="TreeGrafter"/>
</dbReference>
<dbReference type="GO" id="GO:0042026">
    <property type="term" value="P:protein refolding"/>
    <property type="evidence" value="ECO:0007669"/>
    <property type="project" value="TreeGrafter"/>
</dbReference>
<dbReference type="PRINTS" id="PR00300">
    <property type="entry name" value="CLPPROTEASEA"/>
</dbReference>
<dbReference type="PANTHER" id="PTHR11638">
    <property type="entry name" value="ATP-DEPENDENT CLP PROTEASE"/>
    <property type="match status" value="1"/>
</dbReference>
<dbReference type="Gene3D" id="3.40.50.300">
    <property type="entry name" value="P-loop containing nucleotide triphosphate hydrolases"/>
    <property type="match status" value="3"/>
</dbReference>
<keyword evidence="2" id="KW-0677">Repeat</keyword>
<dbReference type="InterPro" id="IPR001270">
    <property type="entry name" value="ClpA/B"/>
</dbReference>
<organism evidence="10 11">
    <name type="scientific">Pleurostoma richardsiae</name>
    <dbReference type="NCBI Taxonomy" id="41990"/>
    <lineage>
        <taxon>Eukaryota</taxon>
        <taxon>Fungi</taxon>
        <taxon>Dikarya</taxon>
        <taxon>Ascomycota</taxon>
        <taxon>Pezizomycotina</taxon>
        <taxon>Sordariomycetes</taxon>
        <taxon>Sordariomycetidae</taxon>
        <taxon>Calosphaeriales</taxon>
        <taxon>Pleurostomataceae</taxon>
        <taxon>Pleurostoma</taxon>
    </lineage>
</organism>
<evidence type="ECO:0000256" key="5">
    <source>
        <dbReference type="ARBA" id="ARBA00023186"/>
    </source>
</evidence>
<sequence length="794" mass="87994">MLARKQLFSTTRRIANASGEAALRGRAAAFRPLSRTPLIPSSIAQASRLVPIIAARSYANGRPHPPGGTHRMNMGGEEEKPALEQFGIDLTAKAKEGKLDPVIGRDAEIQRTIQVLSRRTKNNPVLIGNAGTGKTAILEGLALRIVRGDVPESIKNKRVISLDLGSLIAGAKFRGDFEERLKKVLTEVEKAEGQVILFIDELHTLLGLGKAEGSIDASNLLKPALARGDLQCCGATTLNEYRQIEKDVALARRFQPILVNEPTVEDTISILRGIKDKYEVHHGVRITDGALVAAATYSNRYITDRFLPDKAIDLMDEAASSLRLQQESKPEDIMRLDQKIMTIQIELESLRKEKDVASKERREKLEADLKKYQEEAKELTERWEKERSEIDAIKKTQAELDRARVELEQAQREGNFGRASELRFGVIPTLEKKLPKDGEQTKTEGTLIHDSVTADDIATVVSRITGIPVSKLTSGHIEKLVHMEDTLRQSVRGQDEALKAVANAVRMQRAGLSGENRPLASFFFLGPTGVGKTELCKKLAGFLFSTESAVVRFDMSEFQEKHTISRLIGAPSGYVGYEDAGQLTEAVRRKPYAVLLFDEFEKAHRDISALLLQVLDEGYLTDAQGHKVDFKNTIIVLTSNLGADILVGGDPIHPYKETPEGDIHPDVKKAVMDVVGANYPPEFLNRIDSFIIFKRLSLPALRDIVDIRLRELQERLNDRRVTLEVPADIRDWLAERGYDPKYGARPLNRLITNEIGNGLADKIIRGEIKNGDTAVVSLKEDGSGLDVRAKSTSE</sequence>
<dbReference type="Pfam" id="PF07724">
    <property type="entry name" value="AAA_2"/>
    <property type="match status" value="1"/>
</dbReference>